<dbReference type="NCBIfam" id="TIGR04088">
    <property type="entry name" value="cognate_SipW"/>
    <property type="match status" value="1"/>
</dbReference>
<dbReference type="NCBIfam" id="TIGR04089">
    <property type="entry name" value="exp_by_SipW_III"/>
    <property type="match status" value="1"/>
</dbReference>
<protein>
    <submittedName>
        <fullName evidence="1">Alternate-type signal peptide domain-containing protein</fullName>
    </submittedName>
</protein>
<gene>
    <name evidence="1" type="ORF">WJX64_11300</name>
</gene>
<comment type="caution">
    <text evidence="1">The sequence shown here is derived from an EMBL/GenBank/DDBJ whole genome shotgun (WGS) entry which is preliminary data.</text>
</comment>
<keyword evidence="2" id="KW-1185">Reference proteome</keyword>
<dbReference type="EMBL" id="JBCLVG010000002">
    <property type="protein sequence ID" value="MEN1947134.1"/>
    <property type="molecule type" value="Genomic_DNA"/>
</dbReference>
<name>A0ABU9W8E9_9MICO</name>
<organism evidence="1 2">
    <name type="scientific">Leifsonia stereocauli</name>
    <dbReference type="NCBI Taxonomy" id="3134136"/>
    <lineage>
        <taxon>Bacteria</taxon>
        <taxon>Bacillati</taxon>
        <taxon>Actinomycetota</taxon>
        <taxon>Actinomycetes</taxon>
        <taxon>Micrococcales</taxon>
        <taxon>Microbacteriaceae</taxon>
        <taxon>Leifsonia</taxon>
    </lineage>
</organism>
<proteinExistence type="predicted"/>
<dbReference type="InterPro" id="IPR024006">
    <property type="entry name" value="Alt_signal_exp_actinobact"/>
</dbReference>
<sequence length="186" mass="18591">MNKIIKGSIAGAAGIALLLGGAGTFALWNDSATVDGQNITSGKLSISSVTGGGWFADNGNTDYTDDAPITIGTYQVIPGKSIYYKGTTTITAEGNGLSATLGFAGGLTGDAGLIAESATLLAVKLGSSAEVTGPATVPVAPTGGPQSATIRIKYTFNDVTTTAGNALAAQGKTVNFSTVKLELKQR</sequence>
<evidence type="ECO:0000313" key="1">
    <source>
        <dbReference type="EMBL" id="MEN1947134.1"/>
    </source>
</evidence>
<reference evidence="1 2" key="1">
    <citation type="submission" date="2024-03" db="EMBL/GenBank/DDBJ databases">
        <title>YIM 134122 draft genome.</title>
        <authorList>
            <person name="Zuo S."/>
            <person name="Xiong L."/>
        </authorList>
    </citation>
    <scope>NUCLEOTIDE SEQUENCE [LARGE SCALE GENOMIC DNA]</scope>
    <source>
        <strain evidence="1 2">YIM 134122</strain>
    </source>
</reference>
<accession>A0ABU9W8E9</accession>
<dbReference type="Proteomes" id="UP001425155">
    <property type="component" value="Unassembled WGS sequence"/>
</dbReference>
<evidence type="ECO:0000313" key="2">
    <source>
        <dbReference type="Proteomes" id="UP001425155"/>
    </source>
</evidence>
<dbReference type="RefSeq" id="WP_342114069.1">
    <property type="nucleotide sequence ID" value="NZ_JBCAUN010000002.1"/>
</dbReference>
<dbReference type="InterPro" id="IPR023833">
    <property type="entry name" value="Signal_pept_SipW-depend-type"/>
</dbReference>